<protein>
    <submittedName>
        <fullName evidence="2">AKP8L protein</fullName>
    </submittedName>
</protein>
<dbReference type="OrthoDB" id="9218764at2759"/>
<name>A0A7L2E3Z6_ANTMN</name>
<feature type="non-terminal residue" evidence="2">
    <location>
        <position position="1"/>
    </location>
</feature>
<dbReference type="Proteomes" id="UP000554720">
    <property type="component" value="Unassembled WGS sequence"/>
</dbReference>
<evidence type="ECO:0000313" key="3">
    <source>
        <dbReference type="Proteomes" id="UP000554720"/>
    </source>
</evidence>
<organism evidence="2 3">
    <name type="scientific">Anthoscopus minutus</name>
    <name type="common">Southern penduline-tit</name>
    <dbReference type="NCBI Taxonomy" id="156561"/>
    <lineage>
        <taxon>Eukaryota</taxon>
        <taxon>Metazoa</taxon>
        <taxon>Chordata</taxon>
        <taxon>Craniata</taxon>
        <taxon>Vertebrata</taxon>
        <taxon>Euteleostomi</taxon>
        <taxon>Archelosauria</taxon>
        <taxon>Archosauria</taxon>
        <taxon>Dinosauria</taxon>
        <taxon>Saurischia</taxon>
        <taxon>Theropoda</taxon>
        <taxon>Coelurosauria</taxon>
        <taxon>Aves</taxon>
        <taxon>Neognathae</taxon>
        <taxon>Neoaves</taxon>
        <taxon>Telluraves</taxon>
        <taxon>Australaves</taxon>
        <taxon>Passeriformes</taxon>
        <taxon>Paridae</taxon>
        <taxon>Anthoscopus</taxon>
    </lineage>
</organism>
<dbReference type="AlphaFoldDB" id="A0A7L2E3Z6"/>
<feature type="compositionally biased region" description="Polar residues" evidence="1">
    <location>
        <begin position="153"/>
        <end position="163"/>
    </location>
</feature>
<keyword evidence="3" id="KW-1185">Reference proteome</keyword>
<gene>
    <name evidence="2" type="primary">Akap8l</name>
    <name evidence="2" type="ORF">ANTMIN_R15173</name>
</gene>
<feature type="region of interest" description="Disordered" evidence="1">
    <location>
        <begin position="99"/>
        <end position="163"/>
    </location>
</feature>
<evidence type="ECO:0000313" key="2">
    <source>
        <dbReference type="EMBL" id="NXQ56032.1"/>
    </source>
</evidence>
<feature type="non-terminal residue" evidence="2">
    <location>
        <position position="163"/>
    </location>
</feature>
<evidence type="ECO:0000256" key="1">
    <source>
        <dbReference type="SAM" id="MobiDB-lite"/>
    </source>
</evidence>
<sequence>PNDYPNDYPDYPNDFPPDPAPDAGDFYGSGRRQPREPQFQGKFREGFFGQRGQGWARERQFPGFWGRGPWAEPRGAAGARRLPSLFSRNILAEAGAFPAARGFPGNSRGAKRMRRGWRSWDGDFRPQRKRLRRDSFGRRRQRPSGSGEKTPGTDGSENSSSDN</sequence>
<reference evidence="2 3" key="1">
    <citation type="submission" date="2019-09" db="EMBL/GenBank/DDBJ databases">
        <title>Bird 10,000 Genomes (B10K) Project - Family phase.</title>
        <authorList>
            <person name="Zhang G."/>
        </authorList>
    </citation>
    <scope>NUCLEOTIDE SEQUENCE [LARGE SCALE GENOMIC DNA]</scope>
    <source>
        <strain evidence="2">B10K-DU-011-42</strain>
        <tissue evidence="2">Muscle</tissue>
    </source>
</reference>
<proteinExistence type="predicted"/>
<dbReference type="EMBL" id="VWYI01016807">
    <property type="protein sequence ID" value="NXQ56032.1"/>
    <property type="molecule type" value="Genomic_DNA"/>
</dbReference>
<feature type="compositionally biased region" description="Low complexity" evidence="1">
    <location>
        <begin position="1"/>
        <end position="13"/>
    </location>
</feature>
<feature type="compositionally biased region" description="Basic residues" evidence="1">
    <location>
        <begin position="127"/>
        <end position="142"/>
    </location>
</feature>
<accession>A0A7L2E3Z6</accession>
<feature type="region of interest" description="Disordered" evidence="1">
    <location>
        <begin position="1"/>
        <end position="40"/>
    </location>
</feature>
<comment type="caution">
    <text evidence="2">The sequence shown here is derived from an EMBL/GenBank/DDBJ whole genome shotgun (WGS) entry which is preliminary data.</text>
</comment>